<feature type="region of interest" description="Disordered" evidence="1">
    <location>
        <begin position="29"/>
        <end position="48"/>
    </location>
</feature>
<reference evidence="2" key="1">
    <citation type="journal article" date="2015" name="Nature">
        <title>Complex archaea that bridge the gap between prokaryotes and eukaryotes.</title>
        <authorList>
            <person name="Spang A."/>
            <person name="Saw J.H."/>
            <person name="Jorgensen S.L."/>
            <person name="Zaremba-Niedzwiedzka K."/>
            <person name="Martijn J."/>
            <person name="Lind A.E."/>
            <person name="van Eijk R."/>
            <person name="Schleper C."/>
            <person name="Guy L."/>
            <person name="Ettema T.J."/>
        </authorList>
    </citation>
    <scope>NUCLEOTIDE SEQUENCE</scope>
</reference>
<dbReference type="EMBL" id="LAZR01001449">
    <property type="protein sequence ID" value="KKN44463.1"/>
    <property type="molecule type" value="Genomic_DNA"/>
</dbReference>
<comment type="caution">
    <text evidence="2">The sequence shown here is derived from an EMBL/GenBank/DDBJ whole genome shotgun (WGS) entry which is preliminary data.</text>
</comment>
<evidence type="ECO:0000313" key="2">
    <source>
        <dbReference type="EMBL" id="KKN44463.1"/>
    </source>
</evidence>
<sequence length="479" mass="52762">MPQQLSEKEKQEFRTIFPNFDTYQYGSSYLPLPLGGGGPSPALQPDSALEFNQNLGTPSLQVEPDTQGSPPLQLSFPGGQTVTPPSGPGSSFYVQESGKTQAEASKGFDEYVKALNAEKIDPFNEAYLQSFKAREDYVNEINQRNEEYNRLIQGKSPQSRGIAKERADVFTGTPHGTSLAAGLATPTFGPAPPPQFDPSKFVRPIIEPPQYESFAYSQKVPPLPVKKLRTPRARTQRNGSFSIPIINPSTNAIDLTVWNTSGRGTGLSLETLLRLPSPGSSETTQWVRAAAEQIFTNDALVEWTDNNMTGGGKWKLPETTNVVDNEWVSNASLGASALSYIVAEMKKKQGGRYANEFEEYLGTGSIIQFPLQAGFSLYSIDDTDKYYANKDINLIDQFGAAYTETIKVFGKNTASTDLVRDIKSYASKFVKANKKELYKGAIMDGGDGLRNESRMEQYMATAIAQQVQNFLFKFSPLIY</sequence>
<dbReference type="AlphaFoldDB" id="A0A0F9TSX0"/>
<protein>
    <submittedName>
        <fullName evidence="2">Uncharacterized protein</fullName>
    </submittedName>
</protein>
<accession>A0A0F9TSX0</accession>
<gene>
    <name evidence="2" type="ORF">LCGC14_0692750</name>
</gene>
<proteinExistence type="predicted"/>
<feature type="region of interest" description="Disordered" evidence="1">
    <location>
        <begin position="57"/>
        <end position="91"/>
    </location>
</feature>
<organism evidence="2">
    <name type="scientific">marine sediment metagenome</name>
    <dbReference type="NCBI Taxonomy" id="412755"/>
    <lineage>
        <taxon>unclassified sequences</taxon>
        <taxon>metagenomes</taxon>
        <taxon>ecological metagenomes</taxon>
    </lineage>
</organism>
<name>A0A0F9TSX0_9ZZZZ</name>
<evidence type="ECO:0000256" key="1">
    <source>
        <dbReference type="SAM" id="MobiDB-lite"/>
    </source>
</evidence>